<reference evidence="1 2" key="2">
    <citation type="journal article" date="2017" name="Front. Plant Sci.">
        <title>Gene Classification and Mining of Molecular Markers Useful in Red Clover (Trifolium pratense) Breeding.</title>
        <authorList>
            <person name="Istvanek J."/>
            <person name="Dluhosova J."/>
            <person name="Dluhos P."/>
            <person name="Patkova L."/>
            <person name="Nedelnik J."/>
            <person name="Repkova J."/>
        </authorList>
    </citation>
    <scope>NUCLEOTIDE SEQUENCE [LARGE SCALE GENOMIC DNA]</scope>
    <source>
        <strain evidence="2">cv. Tatra</strain>
        <tissue evidence="1">Young leaves</tissue>
    </source>
</reference>
<reference evidence="1 2" key="1">
    <citation type="journal article" date="2014" name="Am. J. Bot.">
        <title>Genome assembly and annotation for red clover (Trifolium pratense; Fabaceae).</title>
        <authorList>
            <person name="Istvanek J."/>
            <person name="Jaros M."/>
            <person name="Krenek A."/>
            <person name="Repkova J."/>
        </authorList>
    </citation>
    <scope>NUCLEOTIDE SEQUENCE [LARGE SCALE GENOMIC DNA]</scope>
    <source>
        <strain evidence="2">cv. Tatra</strain>
        <tissue evidence="1">Young leaves</tissue>
    </source>
</reference>
<comment type="caution">
    <text evidence="1">The sequence shown here is derived from an EMBL/GenBank/DDBJ whole genome shotgun (WGS) entry which is preliminary data.</text>
</comment>
<dbReference type="AlphaFoldDB" id="A0A2K3JUT5"/>
<proteinExistence type="predicted"/>
<sequence>MTPAEIGNYSTATAAAGVNKRRRRRFIFCLLVRDASVQPCAAVGLLSQTELGVKSSEVVEIEVLVRRWGENLESL</sequence>
<name>A0A2K3JUT5_TRIPR</name>
<dbReference type="EMBL" id="ASHM01125132">
    <property type="protein sequence ID" value="PNX57817.1"/>
    <property type="molecule type" value="Genomic_DNA"/>
</dbReference>
<feature type="non-terminal residue" evidence="1">
    <location>
        <position position="75"/>
    </location>
</feature>
<organism evidence="1 2">
    <name type="scientific">Trifolium pratense</name>
    <name type="common">Red clover</name>
    <dbReference type="NCBI Taxonomy" id="57577"/>
    <lineage>
        <taxon>Eukaryota</taxon>
        <taxon>Viridiplantae</taxon>
        <taxon>Streptophyta</taxon>
        <taxon>Embryophyta</taxon>
        <taxon>Tracheophyta</taxon>
        <taxon>Spermatophyta</taxon>
        <taxon>Magnoliopsida</taxon>
        <taxon>eudicotyledons</taxon>
        <taxon>Gunneridae</taxon>
        <taxon>Pentapetalae</taxon>
        <taxon>rosids</taxon>
        <taxon>fabids</taxon>
        <taxon>Fabales</taxon>
        <taxon>Fabaceae</taxon>
        <taxon>Papilionoideae</taxon>
        <taxon>50 kb inversion clade</taxon>
        <taxon>NPAAA clade</taxon>
        <taxon>Hologalegina</taxon>
        <taxon>IRL clade</taxon>
        <taxon>Trifolieae</taxon>
        <taxon>Trifolium</taxon>
    </lineage>
</organism>
<dbReference type="Proteomes" id="UP000236291">
    <property type="component" value="Unassembled WGS sequence"/>
</dbReference>
<accession>A0A2K3JUT5</accession>
<evidence type="ECO:0000313" key="2">
    <source>
        <dbReference type="Proteomes" id="UP000236291"/>
    </source>
</evidence>
<protein>
    <submittedName>
        <fullName evidence="1">Uncharacterized protein</fullName>
    </submittedName>
</protein>
<evidence type="ECO:0000313" key="1">
    <source>
        <dbReference type="EMBL" id="PNX57817.1"/>
    </source>
</evidence>
<gene>
    <name evidence="1" type="ORF">L195_g058882</name>
</gene>